<keyword evidence="1" id="KW-0812">Transmembrane</keyword>
<accession>A0A9W7FSX6</accession>
<evidence type="ECO:0000313" key="2">
    <source>
        <dbReference type="EMBL" id="GMI17455.1"/>
    </source>
</evidence>
<name>A0A9W7FSX6_9STRA</name>
<evidence type="ECO:0000256" key="1">
    <source>
        <dbReference type="SAM" id="Phobius"/>
    </source>
</evidence>
<organism evidence="2 3">
    <name type="scientific">Triparma laevis f. longispina</name>
    <dbReference type="NCBI Taxonomy" id="1714387"/>
    <lineage>
        <taxon>Eukaryota</taxon>
        <taxon>Sar</taxon>
        <taxon>Stramenopiles</taxon>
        <taxon>Ochrophyta</taxon>
        <taxon>Bolidophyceae</taxon>
        <taxon>Parmales</taxon>
        <taxon>Triparmaceae</taxon>
        <taxon>Triparma</taxon>
    </lineage>
</organism>
<proteinExistence type="predicted"/>
<dbReference type="Proteomes" id="UP001165122">
    <property type="component" value="Unassembled WGS sequence"/>
</dbReference>
<keyword evidence="1" id="KW-0472">Membrane</keyword>
<keyword evidence="1" id="KW-1133">Transmembrane helix</keyword>
<sequence length="97" mass="11387">MVLDATHVYGTIGGIFVLQVATFIYFLSSIDPKYIKTFYSMQSSNDYARRIFLDKDEDERKIVIFEDNRNKWKKIEAGGVKWVGEKIPEWNEEQPDC</sequence>
<comment type="caution">
    <text evidence="2">The sequence shown here is derived from an EMBL/GenBank/DDBJ whole genome shotgun (WGS) entry which is preliminary data.</text>
</comment>
<reference evidence="3" key="1">
    <citation type="journal article" date="2023" name="Commun. Biol.">
        <title>Genome analysis of Parmales, the sister group of diatoms, reveals the evolutionary specialization of diatoms from phago-mixotrophs to photoautotrophs.</title>
        <authorList>
            <person name="Ban H."/>
            <person name="Sato S."/>
            <person name="Yoshikawa S."/>
            <person name="Yamada K."/>
            <person name="Nakamura Y."/>
            <person name="Ichinomiya M."/>
            <person name="Sato N."/>
            <person name="Blanc-Mathieu R."/>
            <person name="Endo H."/>
            <person name="Kuwata A."/>
            <person name="Ogata H."/>
        </authorList>
    </citation>
    <scope>NUCLEOTIDE SEQUENCE [LARGE SCALE GENOMIC DNA]</scope>
    <source>
        <strain evidence="3">NIES 3700</strain>
    </source>
</reference>
<dbReference type="EMBL" id="BRXW01000292">
    <property type="protein sequence ID" value="GMI17455.1"/>
    <property type="molecule type" value="Genomic_DNA"/>
</dbReference>
<dbReference type="AlphaFoldDB" id="A0A9W7FSX6"/>
<feature type="transmembrane region" description="Helical" evidence="1">
    <location>
        <begin position="6"/>
        <end position="27"/>
    </location>
</feature>
<protein>
    <submittedName>
        <fullName evidence="2">Uncharacterized protein</fullName>
    </submittedName>
</protein>
<gene>
    <name evidence="2" type="ORF">TrLO_g3629</name>
</gene>
<keyword evidence="3" id="KW-1185">Reference proteome</keyword>
<evidence type="ECO:0000313" key="3">
    <source>
        <dbReference type="Proteomes" id="UP001165122"/>
    </source>
</evidence>